<evidence type="ECO:0000256" key="1">
    <source>
        <dbReference type="SAM" id="MobiDB-lite"/>
    </source>
</evidence>
<feature type="transmembrane region" description="Helical" evidence="2">
    <location>
        <begin position="15"/>
        <end position="39"/>
    </location>
</feature>
<organism evidence="3">
    <name type="scientific">Heterosigma akashiwo</name>
    <name type="common">Chromophytic alga</name>
    <name type="synonym">Heterosigma carterae</name>
    <dbReference type="NCBI Taxonomy" id="2829"/>
    <lineage>
        <taxon>Eukaryota</taxon>
        <taxon>Sar</taxon>
        <taxon>Stramenopiles</taxon>
        <taxon>Ochrophyta</taxon>
        <taxon>Raphidophyceae</taxon>
        <taxon>Chattonellales</taxon>
        <taxon>Chattonellaceae</taxon>
        <taxon>Heterosigma</taxon>
    </lineage>
</organism>
<name>A0A6V1RG26_HETAK</name>
<dbReference type="AlphaFoldDB" id="A0A6V1RG26"/>
<keyword evidence="2" id="KW-1133">Transmembrane helix</keyword>
<sequence length="195" mass="21377">MFFYFPGDTTINAELFLVLLTIYIFVSRIVLLNLIVSILGDTYSVVTARSKPESMRERCGIILEISSYLSSSRKKKLADDFRWVHVMAPFDSSSSDPAGGLVGDPSWSSALGTVVKATDRTHKAALGFQEGLDTAGKLAKDLGAVLQLKQKAAFGRQTLAALLEDEAKFLMHTNRGERPDTTPVVHVNADRDDEP</sequence>
<accession>A0A6V1RG26</accession>
<gene>
    <name evidence="3" type="ORF">HAKA00212_LOCUS21054</name>
</gene>
<protein>
    <recommendedName>
        <fullName evidence="4">Ion transport domain-containing protein</fullName>
    </recommendedName>
</protein>
<dbReference type="EMBL" id="HBIU01046974">
    <property type="protein sequence ID" value="CAE0642198.1"/>
    <property type="molecule type" value="Transcribed_RNA"/>
</dbReference>
<evidence type="ECO:0000256" key="2">
    <source>
        <dbReference type="SAM" id="Phobius"/>
    </source>
</evidence>
<keyword evidence="2" id="KW-0472">Membrane</keyword>
<keyword evidence="2" id="KW-0812">Transmembrane</keyword>
<reference evidence="3" key="1">
    <citation type="submission" date="2021-01" db="EMBL/GenBank/DDBJ databases">
        <authorList>
            <person name="Corre E."/>
            <person name="Pelletier E."/>
            <person name="Niang G."/>
            <person name="Scheremetjew M."/>
            <person name="Finn R."/>
            <person name="Kale V."/>
            <person name="Holt S."/>
            <person name="Cochrane G."/>
            <person name="Meng A."/>
            <person name="Brown T."/>
            <person name="Cohen L."/>
        </authorList>
    </citation>
    <scope>NUCLEOTIDE SEQUENCE</scope>
    <source>
        <strain evidence="3">CCMP3107</strain>
    </source>
</reference>
<proteinExistence type="predicted"/>
<feature type="region of interest" description="Disordered" evidence="1">
    <location>
        <begin position="174"/>
        <end position="195"/>
    </location>
</feature>
<evidence type="ECO:0008006" key="4">
    <source>
        <dbReference type="Google" id="ProtNLM"/>
    </source>
</evidence>
<evidence type="ECO:0000313" key="3">
    <source>
        <dbReference type="EMBL" id="CAE0642198.1"/>
    </source>
</evidence>